<accession>A0A9W4DVB0</accession>
<dbReference type="InterPro" id="IPR021284">
    <property type="entry name" value="DUF2750"/>
</dbReference>
<feature type="compositionally biased region" description="Low complexity" evidence="1">
    <location>
        <begin position="112"/>
        <end position="121"/>
    </location>
</feature>
<dbReference type="AlphaFoldDB" id="A0A9W4DVB0"/>
<keyword evidence="3" id="KW-1185">Reference proteome</keyword>
<gene>
    <name evidence="2" type="ORF">SCOCK_40055</name>
</gene>
<dbReference type="Pfam" id="PF11042">
    <property type="entry name" value="DUF2750"/>
    <property type="match status" value="1"/>
</dbReference>
<dbReference type="Proteomes" id="UP001152519">
    <property type="component" value="Unassembled WGS sequence"/>
</dbReference>
<evidence type="ECO:0000313" key="3">
    <source>
        <dbReference type="Proteomes" id="UP001152519"/>
    </source>
</evidence>
<organism evidence="2 3">
    <name type="scientific">Actinacidiphila cocklensis</name>
    <dbReference type="NCBI Taxonomy" id="887465"/>
    <lineage>
        <taxon>Bacteria</taxon>
        <taxon>Bacillati</taxon>
        <taxon>Actinomycetota</taxon>
        <taxon>Actinomycetes</taxon>
        <taxon>Kitasatosporales</taxon>
        <taxon>Streptomycetaceae</taxon>
        <taxon>Actinacidiphila</taxon>
    </lineage>
</organism>
<feature type="compositionally biased region" description="Low complexity" evidence="1">
    <location>
        <begin position="166"/>
        <end position="190"/>
    </location>
</feature>
<reference evidence="2" key="1">
    <citation type="submission" date="2021-05" db="EMBL/GenBank/DDBJ databases">
        <authorList>
            <person name="Arsene-Ploetze F."/>
        </authorList>
    </citation>
    <scope>NUCLEOTIDE SEQUENCE</scope>
    <source>
        <strain evidence="2">DSM 42138</strain>
    </source>
</reference>
<feature type="region of interest" description="Disordered" evidence="1">
    <location>
        <begin position="20"/>
        <end position="207"/>
    </location>
</feature>
<name>A0A9W4DVB0_9ACTN</name>
<proteinExistence type="predicted"/>
<feature type="compositionally biased region" description="Basic residues" evidence="1">
    <location>
        <begin position="94"/>
        <end position="105"/>
    </location>
</feature>
<evidence type="ECO:0008006" key="4">
    <source>
        <dbReference type="Google" id="ProtNLM"/>
    </source>
</evidence>
<dbReference type="EMBL" id="CAJSLV010000070">
    <property type="protein sequence ID" value="CAG6396134.1"/>
    <property type="molecule type" value="Genomic_DNA"/>
</dbReference>
<evidence type="ECO:0000313" key="2">
    <source>
        <dbReference type="EMBL" id="CAG6396134.1"/>
    </source>
</evidence>
<sequence>MSRRSVSPRMSDFTVVPVRLPLHERDHPCVSVRLSPPQPARSASRCPSRSRPTRPTASSTTPTATARSASWTARPAASASRCPRSPTRACRPPSRPRTRRRRRRPSSPEPTAPATTSACARRATRPRRGWSCDRSSSPDTRPRRPDAAGGGRDRRVALSAGRHTRAPPTSSRPRSATPTTRPRPARFSSSWAVCSKNPQRSGWRGSVGSVAMSQSGSQAAAFFRDVRQSRVVWLVRGDGGSPTHLSEDGRRSLPFWSTSARAERAAKIWGHGLRVGSMPLDTWCERVLHDATRDGLVIGINWSGPRLVGWSFTSVEVLNRLGAPD</sequence>
<feature type="compositionally biased region" description="Low complexity" evidence="1">
    <location>
        <begin position="40"/>
        <end position="92"/>
    </location>
</feature>
<feature type="compositionally biased region" description="Basic and acidic residues" evidence="1">
    <location>
        <begin position="140"/>
        <end position="156"/>
    </location>
</feature>
<comment type="caution">
    <text evidence="2">The sequence shown here is derived from an EMBL/GenBank/DDBJ whole genome shotgun (WGS) entry which is preliminary data.</text>
</comment>
<evidence type="ECO:0000256" key="1">
    <source>
        <dbReference type="SAM" id="MobiDB-lite"/>
    </source>
</evidence>
<protein>
    <recommendedName>
        <fullName evidence="4">DUF2750 domain-containing protein</fullName>
    </recommendedName>
</protein>